<comment type="caution">
    <text evidence="1">The sequence shown here is derived from an EMBL/GenBank/DDBJ whole genome shotgun (WGS) entry which is preliminary data.</text>
</comment>
<evidence type="ECO:0000313" key="1">
    <source>
        <dbReference type="EMBL" id="MEQ9937897.1"/>
    </source>
</evidence>
<dbReference type="SUPFAM" id="SSF51735">
    <property type="entry name" value="NAD(P)-binding Rossmann-fold domains"/>
    <property type="match status" value="1"/>
</dbReference>
<dbReference type="EMBL" id="JBEHEF010000005">
    <property type="protein sequence ID" value="MEQ9937897.1"/>
    <property type="molecule type" value="Genomic_DNA"/>
</dbReference>
<dbReference type="Gene3D" id="3.30.1780.10">
    <property type="entry name" value="ornithine cyclodeaminase, domain 1"/>
    <property type="match status" value="1"/>
</dbReference>
<name>A0ABV1P9Q4_9GAMM</name>
<dbReference type="Pfam" id="PF02423">
    <property type="entry name" value="OCD_Mu_crystall"/>
    <property type="match status" value="1"/>
</dbReference>
<dbReference type="InterPro" id="IPR023401">
    <property type="entry name" value="ODC_N"/>
</dbReference>
<dbReference type="Gene3D" id="3.40.50.720">
    <property type="entry name" value="NAD(P)-binding Rossmann-like Domain"/>
    <property type="match status" value="1"/>
</dbReference>
<protein>
    <submittedName>
        <fullName evidence="1">Ornithine cyclodeaminase</fullName>
    </submittedName>
</protein>
<gene>
    <name evidence="1" type="ORF">ABRQ07_09795</name>
</gene>
<dbReference type="PANTHER" id="PTHR13812">
    <property type="entry name" value="KETIMINE REDUCTASE MU-CRYSTALLIN"/>
    <property type="match status" value="1"/>
</dbReference>
<accession>A0ABV1P9Q4</accession>
<dbReference type="InterPro" id="IPR003462">
    <property type="entry name" value="ODC_Mu_crystall"/>
</dbReference>
<dbReference type="PIRSF" id="PIRSF001439">
    <property type="entry name" value="CryM"/>
    <property type="match status" value="1"/>
</dbReference>
<dbReference type="PANTHER" id="PTHR13812:SF19">
    <property type="entry name" value="KETIMINE REDUCTASE MU-CRYSTALLIN"/>
    <property type="match status" value="1"/>
</dbReference>
<dbReference type="Proteomes" id="UP001463408">
    <property type="component" value="Unassembled WGS sequence"/>
</dbReference>
<organism evidence="1 2">
    <name type="scientific">Pectobacterium polonicum</name>
    <dbReference type="NCBI Taxonomy" id="2485124"/>
    <lineage>
        <taxon>Bacteria</taxon>
        <taxon>Pseudomonadati</taxon>
        <taxon>Pseudomonadota</taxon>
        <taxon>Gammaproteobacteria</taxon>
        <taxon>Enterobacterales</taxon>
        <taxon>Pectobacteriaceae</taxon>
        <taxon>Pectobacterium</taxon>
    </lineage>
</organism>
<dbReference type="RefSeq" id="WP_273855000.1">
    <property type="nucleotide sequence ID" value="NZ_JAQRNC010000001.1"/>
</dbReference>
<reference evidence="1 2" key="1">
    <citation type="submission" date="2024-06" db="EMBL/GenBank/DDBJ databases">
        <title>Pangenomics to understand the prophage dynamics in the radiating lineages of P. brasiliense.</title>
        <authorList>
            <person name="Pardeshi L.A."/>
            <person name="Van Duivenbode I."/>
            <person name="Jonkheer E.M."/>
            <person name="Pel M.J.C."/>
            <person name="Kupczok A."/>
            <person name="De Ridder D."/>
            <person name="Smit S."/>
            <person name="Van Der Lee T.J."/>
        </authorList>
    </citation>
    <scope>NUCLEOTIDE SEQUENCE [LARGE SCALE GENOMIC DNA]</scope>
    <source>
        <strain evidence="1 2">PD 8607</strain>
    </source>
</reference>
<dbReference type="InterPro" id="IPR036291">
    <property type="entry name" value="NAD(P)-bd_dom_sf"/>
</dbReference>
<sequence>MQPSLRYLDRHTVQQLGGTDPLNALQDIRTVTQLMRQGKARMPAETHVDLATPSGKAYALPAGVGGRFNAAGVKWTAHRPQARDALPQALAVTLINRLSDGLPLGIVESASLTAVRTAAVSALALRHAAPRPVRRILLMGAGVQAQAHLEMLRVLFPTLENVVWWNRSEERLLRTMENTPTLPWPIDIPTTLQQALQTDYDALLTCTSAPLPFIGAETVRDGTIVLQIGYHEMQFAGIRHATKVVVDAWGDFCQSSAKSLFQMYRAGAFHPSEVSADLEQLLLDPWQSQANDRVYFSSFGLNVFDIALAARVLQDAERQNVGTLLPLFSGLHHVD</sequence>
<proteinExistence type="predicted"/>
<keyword evidence="2" id="KW-1185">Reference proteome</keyword>
<evidence type="ECO:0000313" key="2">
    <source>
        <dbReference type="Proteomes" id="UP001463408"/>
    </source>
</evidence>